<reference evidence="1" key="2">
    <citation type="submission" date="2019-01" db="UniProtKB">
        <authorList>
            <consortium name="EnsemblPlants"/>
        </authorList>
    </citation>
    <scope>IDENTIFICATION</scope>
    <source>
        <strain evidence="1">cv. Heinz 1706</strain>
    </source>
</reference>
<dbReference type="EnsemblPlants" id="Solyc04g025655.1.1">
    <property type="protein sequence ID" value="Solyc04g025655.1.1.1"/>
    <property type="gene ID" value="Solyc04g025655.1"/>
</dbReference>
<name>A0A3Q7G1Q8_SOLLC</name>
<evidence type="ECO:0000313" key="1">
    <source>
        <dbReference type="EnsemblPlants" id="Solyc04g025655.1.1.1"/>
    </source>
</evidence>
<proteinExistence type="predicted"/>
<keyword evidence="2" id="KW-1185">Reference proteome</keyword>
<dbReference type="Proteomes" id="UP000004994">
    <property type="component" value="Chromosome 4"/>
</dbReference>
<dbReference type="Gramene" id="Solyc04g025655.1.1">
    <property type="protein sequence ID" value="Solyc04g025655.1.1.1"/>
    <property type="gene ID" value="Solyc04g025655.1"/>
</dbReference>
<dbReference type="InParanoid" id="A0A3Q7G1Q8"/>
<sequence length="24" mass="2907">NRCCGRGKRRYSHCYAKKRGRSYT</sequence>
<evidence type="ECO:0000313" key="2">
    <source>
        <dbReference type="Proteomes" id="UP000004994"/>
    </source>
</evidence>
<reference evidence="1" key="1">
    <citation type="journal article" date="2012" name="Nature">
        <title>The tomato genome sequence provides insights into fleshy fruit evolution.</title>
        <authorList>
            <consortium name="Tomato Genome Consortium"/>
        </authorList>
    </citation>
    <scope>NUCLEOTIDE SEQUENCE [LARGE SCALE GENOMIC DNA]</scope>
    <source>
        <strain evidence="1">cv. Heinz 1706</strain>
    </source>
</reference>
<organism evidence="1">
    <name type="scientific">Solanum lycopersicum</name>
    <name type="common">Tomato</name>
    <name type="synonym">Lycopersicon esculentum</name>
    <dbReference type="NCBI Taxonomy" id="4081"/>
    <lineage>
        <taxon>Eukaryota</taxon>
        <taxon>Viridiplantae</taxon>
        <taxon>Streptophyta</taxon>
        <taxon>Embryophyta</taxon>
        <taxon>Tracheophyta</taxon>
        <taxon>Spermatophyta</taxon>
        <taxon>Magnoliopsida</taxon>
        <taxon>eudicotyledons</taxon>
        <taxon>Gunneridae</taxon>
        <taxon>Pentapetalae</taxon>
        <taxon>asterids</taxon>
        <taxon>lamiids</taxon>
        <taxon>Solanales</taxon>
        <taxon>Solanaceae</taxon>
        <taxon>Solanoideae</taxon>
        <taxon>Solaneae</taxon>
        <taxon>Solanum</taxon>
        <taxon>Solanum subgen. Lycopersicon</taxon>
    </lineage>
</organism>
<accession>A0A3Q7G1Q8</accession>
<protein>
    <submittedName>
        <fullName evidence="1">Uncharacterized protein</fullName>
    </submittedName>
</protein>
<dbReference type="AlphaFoldDB" id="A0A3Q7G1Q8"/>